<reference evidence="5 7" key="2">
    <citation type="submission" date="2023-11" db="EMBL/GenBank/DDBJ databases">
        <title>MicrobeMod: A computational toolkit for identifying prokaryotic methylation and restriction-modification with nanopore sequencing.</title>
        <authorList>
            <person name="Crits-Christoph A."/>
            <person name="Kang S.C."/>
            <person name="Lee H."/>
            <person name="Ostrov N."/>
        </authorList>
    </citation>
    <scope>NUCLEOTIDE SEQUENCE [LARGE SCALE GENOMIC DNA]</scope>
    <source>
        <strain evidence="5 7">ATCC 23090</strain>
    </source>
</reference>
<evidence type="ECO:0000313" key="6">
    <source>
        <dbReference type="Proteomes" id="UP000183788"/>
    </source>
</evidence>
<dbReference type="GO" id="GO:0005829">
    <property type="term" value="C:cytosol"/>
    <property type="evidence" value="ECO:0007669"/>
    <property type="project" value="TreeGrafter"/>
</dbReference>
<dbReference type="Proteomes" id="UP000183788">
    <property type="component" value="Unassembled WGS sequence"/>
</dbReference>
<dbReference type="EMBL" id="CP140154">
    <property type="protein sequence ID" value="WQG90012.1"/>
    <property type="molecule type" value="Genomic_DNA"/>
</dbReference>
<dbReference type="GO" id="GO:0004497">
    <property type="term" value="F:monooxygenase activity"/>
    <property type="evidence" value="ECO:0007669"/>
    <property type="project" value="UniProtKB-KW"/>
</dbReference>
<dbReference type="Gene3D" id="3.20.20.30">
    <property type="entry name" value="Luciferase-like domain"/>
    <property type="match status" value="1"/>
</dbReference>
<evidence type="ECO:0000313" key="4">
    <source>
        <dbReference type="EMBL" id="SFW66036.1"/>
    </source>
</evidence>
<dbReference type="PANTHER" id="PTHR30137">
    <property type="entry name" value="LUCIFERASE-LIKE MONOOXYGENASE"/>
    <property type="match status" value="1"/>
</dbReference>
<dbReference type="RefSeq" id="WP_072362305.1">
    <property type="nucleotide sequence ID" value="NZ_CBHWAX010000144.1"/>
</dbReference>
<gene>
    <name evidence="4" type="ORF">SAMN05661012_03276</name>
    <name evidence="5" type="ORF">SR876_00775</name>
</gene>
<reference evidence="4 6" key="1">
    <citation type="submission" date="2016-11" db="EMBL/GenBank/DDBJ databases">
        <authorList>
            <person name="Jaros S."/>
            <person name="Januszkiewicz K."/>
            <person name="Wedrychowicz H."/>
        </authorList>
    </citation>
    <scope>NUCLEOTIDE SEQUENCE [LARGE SCALE GENOMIC DNA]</scope>
    <source>
        <strain evidence="4 6">DSM 784</strain>
    </source>
</reference>
<evidence type="ECO:0000313" key="7">
    <source>
        <dbReference type="Proteomes" id="UP001326715"/>
    </source>
</evidence>
<dbReference type="InterPro" id="IPR011251">
    <property type="entry name" value="Luciferase-like_dom"/>
</dbReference>
<evidence type="ECO:0000256" key="1">
    <source>
        <dbReference type="ARBA" id="ARBA00023002"/>
    </source>
</evidence>
<proteinExistence type="predicted"/>
<evidence type="ECO:0000313" key="5">
    <source>
        <dbReference type="EMBL" id="WQG90012.1"/>
    </source>
</evidence>
<evidence type="ECO:0000256" key="2">
    <source>
        <dbReference type="ARBA" id="ARBA00023033"/>
    </source>
</evidence>
<evidence type="ECO:0000259" key="3">
    <source>
        <dbReference type="Pfam" id="PF00296"/>
    </source>
</evidence>
<dbReference type="Proteomes" id="UP001326715">
    <property type="component" value="Chromosome"/>
</dbReference>
<keyword evidence="7" id="KW-1185">Reference proteome</keyword>
<dbReference type="OrthoDB" id="9776438at2"/>
<organism evidence="4 6">
    <name type="scientific">Chitinophaga sancti</name>
    <dbReference type="NCBI Taxonomy" id="1004"/>
    <lineage>
        <taxon>Bacteria</taxon>
        <taxon>Pseudomonadati</taxon>
        <taxon>Bacteroidota</taxon>
        <taxon>Chitinophagia</taxon>
        <taxon>Chitinophagales</taxon>
        <taxon>Chitinophagaceae</taxon>
        <taxon>Chitinophaga</taxon>
    </lineage>
</organism>
<dbReference type="EMBL" id="FPIZ01000010">
    <property type="protein sequence ID" value="SFW66036.1"/>
    <property type="molecule type" value="Genomic_DNA"/>
</dbReference>
<dbReference type="InterPro" id="IPR050766">
    <property type="entry name" value="Bact_Lucif_Oxidored"/>
</dbReference>
<feature type="domain" description="Luciferase-like" evidence="3">
    <location>
        <begin position="1"/>
        <end position="297"/>
    </location>
</feature>
<accession>A0A1K1R273</accession>
<dbReference type="GO" id="GO:0016705">
    <property type="term" value="F:oxidoreductase activity, acting on paired donors, with incorporation or reduction of molecular oxygen"/>
    <property type="evidence" value="ECO:0007669"/>
    <property type="project" value="InterPro"/>
</dbReference>
<protein>
    <submittedName>
        <fullName evidence="5">LLM class flavin-dependent oxidoreductase</fullName>
    </submittedName>
    <submittedName>
        <fullName evidence="4">Probable oxidoreductase, LLM family</fullName>
    </submittedName>
</protein>
<dbReference type="STRING" id="1004.SAMN05661012_03276"/>
<name>A0A1K1R273_9BACT</name>
<dbReference type="AlphaFoldDB" id="A0A1K1R273"/>
<dbReference type="SUPFAM" id="SSF51679">
    <property type="entry name" value="Bacterial luciferase-like"/>
    <property type="match status" value="1"/>
</dbReference>
<keyword evidence="2" id="KW-0503">Monooxygenase</keyword>
<sequence>MEFGISTFGEVTPDHVPGRALNAHTRMQELLEEAKLSDEIGLDVFAVGEHHRPDFIISAPEVALGAIASVTKNIRLSSSVTVLSSADPVRTFQNFATLDLISNGRAEIMAGRGSFIESFPLFGYHLNDYDELFIEKLDMLTQINNNEVLSWQGKYRAPIRERGVYPRPYQDKLPIWLAIGGTPASAARAGRMGLGMTVAVLGGMPKQFLNIVKLFRQSGADAGHNPDTLPLAINSQMYIAGDSETAANEFWPTYEKLMNRVGEERGWSPITRGQYEYLRSPEGPLFVGSVQEVVDKIIYQSKLFNHTRFLAQIIKGELPHDKMLNSIELLGRKVVPAVRQQLQAKL</sequence>
<keyword evidence="1" id="KW-0560">Oxidoreductase</keyword>
<dbReference type="Pfam" id="PF00296">
    <property type="entry name" value="Bac_luciferase"/>
    <property type="match status" value="1"/>
</dbReference>
<dbReference type="InterPro" id="IPR036661">
    <property type="entry name" value="Luciferase-like_sf"/>
</dbReference>
<dbReference type="PANTHER" id="PTHR30137:SF8">
    <property type="entry name" value="BLR5498 PROTEIN"/>
    <property type="match status" value="1"/>
</dbReference>